<dbReference type="AlphaFoldDB" id="A0A917K4E8"/>
<keyword evidence="3" id="KW-1185">Reference proteome</keyword>
<protein>
    <submittedName>
        <fullName evidence="2">Uncharacterized protein</fullName>
    </submittedName>
</protein>
<name>A0A917K4E8_9BACL</name>
<gene>
    <name evidence="2" type="ORF">GCM10010885_07280</name>
</gene>
<comment type="caution">
    <text evidence="2">The sequence shown here is derived from an EMBL/GenBank/DDBJ whole genome shotgun (WGS) entry which is preliminary data.</text>
</comment>
<evidence type="ECO:0000256" key="1">
    <source>
        <dbReference type="SAM" id="MobiDB-lite"/>
    </source>
</evidence>
<feature type="region of interest" description="Disordered" evidence="1">
    <location>
        <begin position="1"/>
        <end position="59"/>
    </location>
</feature>
<dbReference type="Proteomes" id="UP000637695">
    <property type="component" value="Unassembled WGS sequence"/>
</dbReference>
<evidence type="ECO:0000313" key="3">
    <source>
        <dbReference type="Proteomes" id="UP000637695"/>
    </source>
</evidence>
<organism evidence="2 3">
    <name type="scientific">Alicyclobacillus cellulosilyticus</name>
    <dbReference type="NCBI Taxonomy" id="1003997"/>
    <lineage>
        <taxon>Bacteria</taxon>
        <taxon>Bacillati</taxon>
        <taxon>Bacillota</taxon>
        <taxon>Bacilli</taxon>
        <taxon>Bacillales</taxon>
        <taxon>Alicyclobacillaceae</taxon>
        <taxon>Alicyclobacillus</taxon>
    </lineage>
</organism>
<sequence>MSAAHGLTAKAGGDAPHANGRLPGRPPVARRPPAYTSSTIRGDRRGTGAPNASLASRNN</sequence>
<proteinExistence type="predicted"/>
<accession>A0A917K4E8</accession>
<reference evidence="2" key="2">
    <citation type="submission" date="2020-09" db="EMBL/GenBank/DDBJ databases">
        <authorList>
            <person name="Sun Q."/>
            <person name="Ohkuma M."/>
        </authorList>
    </citation>
    <scope>NUCLEOTIDE SEQUENCE</scope>
    <source>
        <strain evidence="2">JCM 18487</strain>
    </source>
</reference>
<reference evidence="2" key="1">
    <citation type="journal article" date="2014" name="Int. J. Syst. Evol. Microbiol.">
        <title>Complete genome sequence of Corynebacterium casei LMG S-19264T (=DSM 44701T), isolated from a smear-ripened cheese.</title>
        <authorList>
            <consortium name="US DOE Joint Genome Institute (JGI-PGF)"/>
            <person name="Walter F."/>
            <person name="Albersmeier A."/>
            <person name="Kalinowski J."/>
            <person name="Ruckert C."/>
        </authorList>
    </citation>
    <scope>NUCLEOTIDE SEQUENCE</scope>
    <source>
        <strain evidence="2">JCM 18487</strain>
    </source>
</reference>
<evidence type="ECO:0000313" key="2">
    <source>
        <dbReference type="EMBL" id="GGJ00615.1"/>
    </source>
</evidence>
<dbReference type="EMBL" id="BMOY01000008">
    <property type="protein sequence ID" value="GGJ00615.1"/>
    <property type="molecule type" value="Genomic_DNA"/>
</dbReference>